<evidence type="ECO:0000256" key="8">
    <source>
        <dbReference type="PROSITE-ProRule" id="PRU00103"/>
    </source>
</evidence>
<sequence>MTVLPNEYHSALTQLLENLLSTDNTIRAEAEKSLDQNWTSKDNVELLLVFLAEQACQGNNDTIRAFASVMFRRMAIKSPKELQSVTDRTIGVIGEPARQQIRGILLAGFTSPQSNQVRHKLSDAISEVAKEDASPAGTWNELIPALFEATRNEDPSFRESAFRVFSASPELIDNSYIDEVLPVYNAGFEDANDDVRIAACTAFVAFFRKLPKNTWKLLSPLLPNLLNSLPRFLQNGQDHALASVLEALIDLVELAPKMFKDMFPTIIEFCSAVAKNKDLDLNSRMAALELLSTFAEVSPSMCKLTPTYTEQMVLITLSMLTEVCIDDDDAAEWNNKDDSEDEDEEQEYGAARQALDRVALKLNGQALAGPLFQYLPAMVSSSNWRERQAALMALSSAAEGCADVLMNEIPKILDMILPSLEDEHPRVQYAGCNALGQMSTDFADVIQRTSGDRILPALISKLTNKSVPRVQAHAAAALVNFSEAATKEVLEPYLDDLLNNLLILLQSPKRYVQEQVLTTIAIIADAAEKTFVKYYDTLMPLLVNVLRTDVGAENKLLKAKCIECSTLIALAVGKEKFAPHSQELIQLFGHIQQSATEDDDLVKSYLEQAWGRICKILGKDFLPYLPSVLPPLMLTAKASQDISLLEEEDAEELKLNEEWDVINISGKWIGVHTVTLDEKVTAMDLLRTYAVQLKEDFMPWVKEIAEEIAIPGLDFYLHDGVRGSAALTLASLLRCCVAATGNNSTEALTLWSKICNKLSESLCSEPVPELLIAYYTTLVESINVLAPNAVSGTQLQALSKAVNANMIEIYNRIKERDNAEDEYTEDVEEDEEEYTDEELLDEINKVIAVVFKNVKSNFLETLQILGPTISSFINDENTTVKFCGLSIVSDILEHCGPDSVPFKEMFVKVISESVTSANASIRQICTNAIGMAAQYGGDGYAEFCLSLLEPMFKMAMVPDARADENVYATENCVSAIAKVCHRFSSSVPNLDSLIDQWISLLPIVQDESAAPFAYMFLSELIDRNHPSVLKQVPKVVESVIQALAHASISGNTAQKVVISTRTLLGSIPHEEAVALLQKNPSDLDVVQKFFS</sequence>
<keyword evidence="4" id="KW-0963">Cytoplasm</keyword>
<dbReference type="SMART" id="SM01349">
    <property type="entry name" value="TOG"/>
    <property type="match status" value="1"/>
</dbReference>
<dbReference type="Pfam" id="PF18829">
    <property type="entry name" value="Importin_rep_6"/>
    <property type="match status" value="1"/>
</dbReference>
<dbReference type="PANTHER" id="PTHR10527">
    <property type="entry name" value="IMPORTIN BETA"/>
    <property type="match status" value="1"/>
</dbReference>
<dbReference type="GO" id="GO:0005634">
    <property type="term" value="C:nucleus"/>
    <property type="evidence" value="ECO:0000318"/>
    <property type="project" value="GO_Central"/>
</dbReference>
<dbReference type="InterPro" id="IPR040928">
    <property type="entry name" value="Importin_rep_5"/>
</dbReference>
<dbReference type="OrthoDB" id="543373at2759"/>
<dbReference type="Gene3D" id="1.25.10.10">
    <property type="entry name" value="Leucine-rich Repeat Variant"/>
    <property type="match status" value="1"/>
</dbReference>
<accession>A0A1D8PEA9</accession>
<dbReference type="InterPro" id="IPR057672">
    <property type="entry name" value="TPR_IPO4/5"/>
</dbReference>
<dbReference type="InterPro" id="IPR058584">
    <property type="entry name" value="IMB1_TNPO1-like_TPR"/>
</dbReference>
<keyword evidence="12" id="KW-1185">Reference proteome</keyword>
<dbReference type="CGD" id="CAL0000200179">
    <property type="gene designation" value="orf19.12551"/>
</dbReference>
<evidence type="ECO:0000313" key="11">
    <source>
        <dbReference type="EMBL" id="AOW26451.1"/>
    </source>
</evidence>
<dbReference type="Pfam" id="PF25574">
    <property type="entry name" value="TPR_IMB1"/>
    <property type="match status" value="1"/>
</dbReference>
<dbReference type="Proteomes" id="UP000000559">
    <property type="component" value="Chromosome 1"/>
</dbReference>
<dbReference type="InParanoid" id="A0A1D8PEA9"/>
<keyword evidence="6" id="KW-0653">Protein transport</keyword>
<dbReference type="GO" id="GO:0034399">
    <property type="term" value="C:nuclear periphery"/>
    <property type="evidence" value="ECO:0007669"/>
    <property type="project" value="EnsemblFungi"/>
</dbReference>
<dbReference type="InterPro" id="IPR021133">
    <property type="entry name" value="HEAT_type_2"/>
</dbReference>
<evidence type="ECO:0000256" key="5">
    <source>
        <dbReference type="ARBA" id="ARBA00022737"/>
    </source>
</evidence>
<dbReference type="AlphaFoldDB" id="A0A1D8PEA9"/>
<dbReference type="VEuPathDB" id="FungiDB:C1_08110W_A"/>
<dbReference type="SUPFAM" id="SSF48371">
    <property type="entry name" value="ARM repeat"/>
    <property type="match status" value="2"/>
</dbReference>
<dbReference type="eggNOG" id="KOG2171">
    <property type="taxonomic scope" value="Eukaryota"/>
</dbReference>
<dbReference type="InterPro" id="IPR034085">
    <property type="entry name" value="TOG"/>
</dbReference>
<gene>
    <name evidence="11" type="ordered locus">CAALFM_C108110WA</name>
    <name evidence="10" type="ordered locus">orf19.12551</name>
</gene>
<dbReference type="Gene3D" id="6.10.140.1700">
    <property type="match status" value="1"/>
</dbReference>
<dbReference type="SMR" id="A0A1D8PEA9"/>
<name>A0A1D8PEA9_CANAL</name>
<dbReference type="GO" id="GO:0061608">
    <property type="term" value="F:nuclear import signal receptor activity"/>
    <property type="evidence" value="ECO:0000318"/>
    <property type="project" value="GO_Central"/>
</dbReference>
<evidence type="ECO:0000259" key="9">
    <source>
        <dbReference type="SMART" id="SM01349"/>
    </source>
</evidence>
<dbReference type="Pfam" id="PF25780">
    <property type="entry name" value="TPR_IPO5"/>
    <property type="match status" value="1"/>
</dbReference>
<evidence type="ECO:0000256" key="1">
    <source>
        <dbReference type="ARBA" id="ARBA00004123"/>
    </source>
</evidence>
<proteinExistence type="predicted"/>
<feature type="domain" description="TOG" evidence="9">
    <location>
        <begin position="353"/>
        <end position="597"/>
    </location>
</feature>
<dbReference type="GO" id="GO:0008139">
    <property type="term" value="F:nuclear localization sequence binding"/>
    <property type="evidence" value="ECO:0000318"/>
    <property type="project" value="GO_Central"/>
</dbReference>
<evidence type="ECO:0000256" key="2">
    <source>
        <dbReference type="ARBA" id="ARBA00004496"/>
    </source>
</evidence>
<evidence type="ECO:0000256" key="7">
    <source>
        <dbReference type="ARBA" id="ARBA00023242"/>
    </source>
</evidence>
<reference evidence="11 12" key="1">
    <citation type="journal article" date="2004" name="Proc. Natl. Acad. Sci. U.S.A.">
        <title>The diploid genome sequence of Candida albicans.</title>
        <authorList>
            <person name="Jones T."/>
            <person name="Federspiel N.A."/>
            <person name="Chibana H."/>
            <person name="Dungan J."/>
            <person name="Kalman S."/>
            <person name="Magee B.B."/>
            <person name="Newport G."/>
            <person name="Thorstenson Y.R."/>
            <person name="Agabian N."/>
            <person name="Magee P.T."/>
            <person name="Davis R.W."/>
            <person name="Scherer S."/>
        </authorList>
    </citation>
    <scope>NUCLEOTIDE SEQUENCE [LARGE SCALE GENOMIC DNA]</scope>
    <source>
        <strain evidence="12">SC5314 / ATCC MYA-2876</strain>
    </source>
</reference>
<comment type="subcellular location">
    <subcellularLocation>
        <location evidence="2">Cytoplasm</location>
    </subcellularLocation>
    <subcellularLocation>
        <location evidence="1">Nucleus</location>
    </subcellularLocation>
</comment>
<dbReference type="InterPro" id="IPR016024">
    <property type="entry name" value="ARM-type_fold"/>
</dbReference>
<dbReference type="EMBL" id="CP017623">
    <property type="protein sequence ID" value="AOW26451.1"/>
    <property type="molecule type" value="Genomic_DNA"/>
</dbReference>
<dbReference type="PROSITE" id="PS50077">
    <property type="entry name" value="HEAT_REPEAT"/>
    <property type="match status" value="1"/>
</dbReference>
<dbReference type="GO" id="GO:0005737">
    <property type="term" value="C:cytoplasm"/>
    <property type="evidence" value="ECO:0000318"/>
    <property type="project" value="GO_Central"/>
</dbReference>
<evidence type="ECO:0000256" key="3">
    <source>
        <dbReference type="ARBA" id="ARBA00022448"/>
    </source>
</evidence>
<evidence type="ECO:0000313" key="12">
    <source>
        <dbReference type="Proteomes" id="UP000000559"/>
    </source>
</evidence>
<organism evidence="11 12">
    <name type="scientific">Candida albicans (strain SC5314 / ATCC MYA-2876)</name>
    <name type="common">Yeast</name>
    <dbReference type="NCBI Taxonomy" id="237561"/>
    <lineage>
        <taxon>Eukaryota</taxon>
        <taxon>Fungi</taxon>
        <taxon>Dikarya</taxon>
        <taxon>Ascomycota</taxon>
        <taxon>Saccharomycotina</taxon>
        <taxon>Pichiomycetes</taxon>
        <taxon>Debaryomycetaceae</taxon>
        <taxon>Candida/Lodderomyces clade</taxon>
        <taxon>Candida</taxon>
    </lineage>
</organism>
<reference evidence="11 12" key="2">
    <citation type="journal article" date="2007" name="Genome Biol.">
        <title>Assembly of the Candida albicans genome into sixteen supercontigs aligned on the eight chromosomes.</title>
        <authorList>
            <person name="van het Hoog M."/>
            <person name="Rast T.J."/>
            <person name="Martchenko M."/>
            <person name="Grindle S."/>
            <person name="Dignard D."/>
            <person name="Hogues H."/>
            <person name="Cuomo C."/>
            <person name="Berriman M."/>
            <person name="Scherer S."/>
            <person name="Magee B.B."/>
            <person name="Whiteway M."/>
            <person name="Chibana H."/>
            <person name="Nantel A."/>
            <person name="Magee P.T."/>
        </authorList>
    </citation>
    <scope>GENOME REANNOTATION</scope>
    <source>
        <strain evidence="12">SC5314 / ATCC MYA-2876</strain>
    </source>
</reference>
<keyword evidence="7" id="KW-0539">Nucleus</keyword>
<dbReference type="InterPro" id="IPR040122">
    <property type="entry name" value="Importin_beta"/>
</dbReference>
<dbReference type="InterPro" id="IPR041653">
    <property type="entry name" value="Importin_rep_4"/>
</dbReference>
<dbReference type="Pfam" id="PF13513">
    <property type="entry name" value="HEAT_EZ"/>
    <property type="match status" value="1"/>
</dbReference>
<dbReference type="Pfam" id="PF18808">
    <property type="entry name" value="Importin_rep_4"/>
    <property type="match status" value="1"/>
</dbReference>
<dbReference type="Pfam" id="PF18816">
    <property type="entry name" value="Importin_rep_5"/>
    <property type="match status" value="1"/>
</dbReference>
<keyword evidence="5" id="KW-0677">Repeat</keyword>
<dbReference type="RefSeq" id="XP_717622.2">
    <property type="nucleotide sequence ID" value="XM_712529.2"/>
</dbReference>
<dbReference type="InterPro" id="IPR011989">
    <property type="entry name" value="ARM-like"/>
</dbReference>
<feature type="repeat" description="HEAT" evidence="8">
    <location>
        <begin position="142"/>
        <end position="179"/>
    </location>
</feature>
<dbReference type="STRING" id="237561.A0A1D8PEA9"/>
<protein>
    <recommendedName>
        <fullName evidence="9">TOG domain-containing protein</fullName>
    </recommendedName>
</protein>
<dbReference type="GO" id="GO:0006606">
    <property type="term" value="P:protein import into nucleus"/>
    <property type="evidence" value="ECO:0000318"/>
    <property type="project" value="GO_Central"/>
</dbReference>
<dbReference type="FunCoup" id="A0A1D8PEA9">
    <property type="interactions" value="1173"/>
</dbReference>
<dbReference type="GeneID" id="3640716"/>
<dbReference type="KEGG" id="cal:CAALFM_C108110WA"/>
<evidence type="ECO:0000256" key="6">
    <source>
        <dbReference type="ARBA" id="ARBA00022927"/>
    </source>
</evidence>
<dbReference type="InterPro" id="IPR041389">
    <property type="entry name" value="Importin_rep_6"/>
</dbReference>
<keyword evidence="3" id="KW-0813">Transport</keyword>
<evidence type="ECO:0000256" key="4">
    <source>
        <dbReference type="ARBA" id="ARBA00022490"/>
    </source>
</evidence>
<evidence type="ECO:0000313" key="10">
    <source>
        <dbReference type="CGD" id="CAL0000200179"/>
    </source>
</evidence>
<reference evidence="11 12" key="3">
    <citation type="journal article" date="2013" name="Genome Biol.">
        <title>Assembly of a phased diploid Candida albicans genome facilitates allele-specific measurements and provides a simple model for repeat and indel structure.</title>
        <authorList>
            <person name="Muzzey D."/>
            <person name="Schwartz K."/>
            <person name="Weissman J.S."/>
            <person name="Sherlock G."/>
        </authorList>
    </citation>
    <scope>NUCLEOTIDE SEQUENCE [LARGE SCALE GENOMIC DNA]</scope>
    <source>
        <strain evidence="12">SC5314 / ATCC MYA-2876</strain>
    </source>
</reference>